<name>A0A515D199_SERLI</name>
<reference evidence="2 3" key="1">
    <citation type="submission" date="2018-11" db="EMBL/GenBank/DDBJ databases">
        <title>The first complete genome of Serratia liquefaciens isolated from metalophyte plant revel distinctness adaptive mechanisms in an extreme habitat.</title>
        <authorList>
            <person name="Caneschi W.L."/>
            <person name="Sanchez A.B."/>
            <person name="Felestrino E.B."/>
            <person name="Assis R.A.B."/>
            <person name="Lemes C.G.C."/>
            <person name="Cordeiro I.F."/>
            <person name="Fonseca N.P."/>
            <person name="Villa M."/>
            <person name="Vieira I.T."/>
            <person name="Moraes L.A."/>
            <person name="Kamino L.H.Y."/>
            <person name="do Carmo F."/>
            <person name="Garcia C.M."/>
            <person name="Almeida N.F."/>
            <person name="Silva R.S."/>
            <person name="Ferro J.A."/>
            <person name="Ferro M.I.T."/>
            <person name="Varani A.M."/>
            <person name="Ferreira R.M."/>
            <person name="dos Santos V.L."/>
            <person name="Silva U.C."/>
            <person name="Setubal J.C."/>
            <person name="Moreira L.M."/>
        </authorList>
    </citation>
    <scope>NUCLEOTIDE SEQUENCE [LARGE SCALE GENOMIC DNA]</scope>
    <source>
        <strain evidence="2 3">FG3</strain>
    </source>
</reference>
<accession>A0A515D199</accession>
<feature type="chain" id="PRO_5022008800" evidence="1">
    <location>
        <begin position="20"/>
        <end position="137"/>
    </location>
</feature>
<organism evidence="2 3">
    <name type="scientific">Serratia liquefaciens</name>
    <dbReference type="NCBI Taxonomy" id="614"/>
    <lineage>
        <taxon>Bacteria</taxon>
        <taxon>Pseudomonadati</taxon>
        <taxon>Pseudomonadota</taxon>
        <taxon>Gammaproteobacteria</taxon>
        <taxon>Enterobacterales</taxon>
        <taxon>Yersiniaceae</taxon>
        <taxon>Serratia</taxon>
    </lineage>
</organism>
<dbReference type="Proteomes" id="UP000317572">
    <property type="component" value="Chromosome"/>
</dbReference>
<dbReference type="AlphaFoldDB" id="A0A515D199"/>
<feature type="signal peptide" evidence="1">
    <location>
        <begin position="1"/>
        <end position="19"/>
    </location>
</feature>
<keyword evidence="1" id="KW-0732">Signal</keyword>
<evidence type="ECO:0000256" key="1">
    <source>
        <dbReference type="SAM" id="SignalP"/>
    </source>
</evidence>
<evidence type="ECO:0000313" key="2">
    <source>
        <dbReference type="EMBL" id="QDL34163.1"/>
    </source>
</evidence>
<sequence length="137" mass="15785">MTLTLPRLLFVFTALLLSACTSQKSSPERHAKHAVYQLAREDFSPEMRTQIPDSIKAAIPFFDQFYQMGKADRAKGLTQQQAQQQEAYFRSPEFLSDMGRKGRFINQQYSVDNPQKQRQILLDSAVATYWDGYEGRP</sequence>
<dbReference type="EMBL" id="CP033893">
    <property type="protein sequence ID" value="QDL34163.1"/>
    <property type="molecule type" value="Genomic_DNA"/>
</dbReference>
<dbReference type="PROSITE" id="PS51257">
    <property type="entry name" value="PROKAR_LIPOPROTEIN"/>
    <property type="match status" value="1"/>
</dbReference>
<protein>
    <submittedName>
        <fullName evidence="2">Entry exclusion protein 2</fullName>
    </submittedName>
</protein>
<proteinExistence type="predicted"/>
<gene>
    <name evidence="2" type="ORF">EGO53_21250</name>
</gene>
<evidence type="ECO:0000313" key="3">
    <source>
        <dbReference type="Proteomes" id="UP000317572"/>
    </source>
</evidence>
<dbReference type="NCBIfam" id="NF033828">
    <property type="entry name" value="entry_exc2_fam"/>
    <property type="match status" value="1"/>
</dbReference>